<protein>
    <submittedName>
        <fullName evidence="1">Uncharacterized protein</fullName>
    </submittedName>
</protein>
<comment type="caution">
    <text evidence="1">The sequence shown here is derived from an EMBL/GenBank/DDBJ whole genome shotgun (WGS) entry which is preliminary data.</text>
</comment>
<reference evidence="1 2" key="1">
    <citation type="submission" date="2020-11" db="EMBL/GenBank/DDBJ databases">
        <authorList>
            <person name="Kim M.K."/>
        </authorList>
    </citation>
    <scope>NUCLEOTIDE SEQUENCE [LARGE SCALE GENOMIC DNA]</scope>
    <source>
        <strain evidence="1 2">BT662</strain>
    </source>
</reference>
<sequence>MTRAEELLAELCERSFLSLWSYPSPYKDQGRKSLLADGKELCDLLVIFDNHVVIFSSKECAYKSNDNAILNWTRWYRSAVADSVKQLYGAEHWLRTQPHKVYLDKTCQHRLPVPLPTDVDMRVHRIAVAHGASQACYDAHGGTGALLIDSRIIGSAHSSSEAVPFAIGQINPEKGFVHVLDDTTLFTVLQSLDTISDFINYLHKKEELFQRPNFAVLASGEDDLLAYYLRNIDKQIDQHYFPVKEGSKGLGLRKGFWDDFINSPQFQRKREADRVSYSWDKLIEHVWERTRKKRMKIPQEQWQEESILRLLAKESRINRRFLSKAFIEVIKRSMYEQRSVRVIEPIRDDRKAYVFMLLREQDDLSESYYKIRQEMLQAYCLVVKYLFYNQVDYIVGIAAEGGGYDVITTYDFVVRFGGSWEEGEKEQAEYFHQNGFLQEMRRTHWEEKEYPSE</sequence>
<proteinExistence type="predicted"/>
<name>A0ABS0I690_9BACT</name>
<dbReference type="EMBL" id="JADQDM010000007">
    <property type="protein sequence ID" value="MBF9222409.1"/>
    <property type="molecule type" value="Genomic_DNA"/>
</dbReference>
<keyword evidence="2" id="KW-1185">Reference proteome</keyword>
<accession>A0ABS0I690</accession>
<evidence type="ECO:0000313" key="2">
    <source>
        <dbReference type="Proteomes" id="UP000618931"/>
    </source>
</evidence>
<dbReference type="Proteomes" id="UP000618931">
    <property type="component" value="Unassembled WGS sequence"/>
</dbReference>
<dbReference type="RefSeq" id="WP_196293852.1">
    <property type="nucleotide sequence ID" value="NZ_JADQDM010000007.1"/>
</dbReference>
<organism evidence="1 2">
    <name type="scientific">Hymenobacter ruricola</name>
    <dbReference type="NCBI Taxonomy" id="2791023"/>
    <lineage>
        <taxon>Bacteria</taxon>
        <taxon>Pseudomonadati</taxon>
        <taxon>Bacteroidota</taxon>
        <taxon>Cytophagia</taxon>
        <taxon>Cytophagales</taxon>
        <taxon>Hymenobacteraceae</taxon>
        <taxon>Hymenobacter</taxon>
    </lineage>
</organism>
<evidence type="ECO:0000313" key="1">
    <source>
        <dbReference type="EMBL" id="MBF9222409.1"/>
    </source>
</evidence>
<gene>
    <name evidence="1" type="ORF">I2H31_14990</name>
</gene>